<accession>A0AAD3S2Y3</accession>
<gene>
    <name evidence="1" type="ORF">Nepgr_005043</name>
</gene>
<dbReference type="EMBL" id="BSYO01000004">
    <property type="protein sequence ID" value="GMH03204.1"/>
    <property type="molecule type" value="Genomic_DNA"/>
</dbReference>
<comment type="caution">
    <text evidence="1">The sequence shown here is derived from an EMBL/GenBank/DDBJ whole genome shotgun (WGS) entry which is preliminary data.</text>
</comment>
<sequence>MSRAKELKSTSGVQDRRIWGIAIVESLFSSQAFMFHFLVRNSCFRSSKDHRSAGFYSMSRHLPGKPWTVDWGNSLNVHPRIAGVKPTYSG</sequence>
<dbReference type="Proteomes" id="UP001279734">
    <property type="component" value="Unassembled WGS sequence"/>
</dbReference>
<evidence type="ECO:0000313" key="1">
    <source>
        <dbReference type="EMBL" id="GMH03204.1"/>
    </source>
</evidence>
<organism evidence="1 2">
    <name type="scientific">Nepenthes gracilis</name>
    <name type="common">Slender pitcher plant</name>
    <dbReference type="NCBI Taxonomy" id="150966"/>
    <lineage>
        <taxon>Eukaryota</taxon>
        <taxon>Viridiplantae</taxon>
        <taxon>Streptophyta</taxon>
        <taxon>Embryophyta</taxon>
        <taxon>Tracheophyta</taxon>
        <taxon>Spermatophyta</taxon>
        <taxon>Magnoliopsida</taxon>
        <taxon>eudicotyledons</taxon>
        <taxon>Gunneridae</taxon>
        <taxon>Pentapetalae</taxon>
        <taxon>Caryophyllales</taxon>
        <taxon>Nepenthaceae</taxon>
        <taxon>Nepenthes</taxon>
    </lineage>
</organism>
<proteinExistence type="predicted"/>
<reference evidence="1" key="1">
    <citation type="submission" date="2023-05" db="EMBL/GenBank/DDBJ databases">
        <title>Nepenthes gracilis genome sequencing.</title>
        <authorList>
            <person name="Fukushima K."/>
        </authorList>
    </citation>
    <scope>NUCLEOTIDE SEQUENCE</scope>
    <source>
        <strain evidence="1">SING2019-196</strain>
    </source>
</reference>
<dbReference type="AlphaFoldDB" id="A0AAD3S2Y3"/>
<protein>
    <submittedName>
        <fullName evidence="1">Uncharacterized protein</fullName>
    </submittedName>
</protein>
<name>A0AAD3S2Y3_NEPGR</name>
<keyword evidence="2" id="KW-1185">Reference proteome</keyword>
<evidence type="ECO:0000313" key="2">
    <source>
        <dbReference type="Proteomes" id="UP001279734"/>
    </source>
</evidence>